<dbReference type="EMBL" id="OM937127">
    <property type="protein sequence ID" value="WAA68343.1"/>
    <property type="molecule type" value="mRNA"/>
</dbReference>
<evidence type="ECO:0000259" key="1">
    <source>
        <dbReference type="PROSITE" id="PS50021"/>
    </source>
</evidence>
<dbReference type="Pfam" id="PF00307">
    <property type="entry name" value="CH"/>
    <property type="match status" value="1"/>
</dbReference>
<organism evidence="2">
    <name type="scientific">Sinohyriopsis cumingii</name>
    <name type="common">Triangle sail mussel</name>
    <name type="synonym">Hyriopsis cumingii</name>
    <dbReference type="NCBI Taxonomy" id="165450"/>
    <lineage>
        <taxon>Eukaryota</taxon>
        <taxon>Metazoa</taxon>
        <taxon>Spiralia</taxon>
        <taxon>Lophotrochozoa</taxon>
        <taxon>Mollusca</taxon>
        <taxon>Bivalvia</taxon>
        <taxon>Autobranchia</taxon>
        <taxon>Heteroconchia</taxon>
        <taxon>Palaeoheterodonta</taxon>
        <taxon>Unionida</taxon>
        <taxon>Unionoidea</taxon>
        <taxon>Unionidae</taxon>
        <taxon>Gonideinae</taxon>
        <taxon>Sinohyriopsis</taxon>
    </lineage>
</organism>
<dbReference type="InterPro" id="IPR036872">
    <property type="entry name" value="CH_dom_sf"/>
</dbReference>
<dbReference type="SMART" id="SM00033">
    <property type="entry name" value="CH"/>
    <property type="match status" value="1"/>
</dbReference>
<reference evidence="2" key="1">
    <citation type="journal article" date="2022" name="Aquac Fish">
        <title>Hc-transgelin is a novel matrix protein gene involved in the shell biomineralization of triangle sail mussel (Hyriopsis cumingii).</title>
        <authorList>
            <person name="Yuan Y."/>
            <person name="Hu H."/>
            <person name="Li J."/>
            <person name="Yan L."/>
            <person name="Zhong J."/>
            <person name="Bai Z."/>
            <person name="Li J."/>
        </authorList>
    </citation>
    <scope>NUCLEOTIDE SEQUENCE</scope>
</reference>
<dbReference type="GO" id="GO:0051015">
    <property type="term" value="F:actin filament binding"/>
    <property type="evidence" value="ECO:0007669"/>
    <property type="project" value="TreeGrafter"/>
</dbReference>
<dbReference type="CDD" id="cd00014">
    <property type="entry name" value="CH_SF"/>
    <property type="match status" value="1"/>
</dbReference>
<feature type="domain" description="Calponin-homology (CH)" evidence="1">
    <location>
        <begin position="30"/>
        <end position="146"/>
    </location>
</feature>
<sequence>MSDKTRASKSGIGYAVEKKMEDNYDREEQAGTPKHIVNWLNAHIQGEHDPCPGDDWKTICNYLRDGVVLCKLINKLLKADGKSPVTFQKKVASPFVAMTNVENFNKGCESYGVAKEFLFQTGDLWEVRKGPFLNVINCLHSLGFVANGKHLTPKYEGEIKKLLDNE</sequence>
<evidence type="ECO:0000313" key="2">
    <source>
        <dbReference type="EMBL" id="WAA68343.1"/>
    </source>
</evidence>
<accession>A0A9E8S1A9</accession>
<dbReference type="PANTHER" id="PTHR47385:SF24">
    <property type="entry name" value="MUSCLE-SPECIFIC PROTEIN 20"/>
    <property type="match status" value="1"/>
</dbReference>
<dbReference type="Gene3D" id="1.10.418.10">
    <property type="entry name" value="Calponin-like domain"/>
    <property type="match status" value="1"/>
</dbReference>
<proteinExistence type="evidence at transcript level"/>
<dbReference type="GO" id="GO:0007015">
    <property type="term" value="P:actin filament organization"/>
    <property type="evidence" value="ECO:0007669"/>
    <property type="project" value="TreeGrafter"/>
</dbReference>
<dbReference type="SUPFAM" id="SSF47576">
    <property type="entry name" value="Calponin-homology domain, CH-domain"/>
    <property type="match status" value="1"/>
</dbReference>
<dbReference type="AlphaFoldDB" id="A0A9E8S1A9"/>
<dbReference type="PROSITE" id="PS50021">
    <property type="entry name" value="CH"/>
    <property type="match status" value="1"/>
</dbReference>
<dbReference type="InterPro" id="IPR050606">
    <property type="entry name" value="Calponin-like"/>
</dbReference>
<dbReference type="PANTHER" id="PTHR47385">
    <property type="entry name" value="CALPONIN"/>
    <property type="match status" value="1"/>
</dbReference>
<dbReference type="GO" id="GO:0015629">
    <property type="term" value="C:actin cytoskeleton"/>
    <property type="evidence" value="ECO:0007669"/>
    <property type="project" value="TreeGrafter"/>
</dbReference>
<name>A0A9E8S1A9_SINCU</name>
<dbReference type="InterPro" id="IPR001715">
    <property type="entry name" value="CH_dom"/>
</dbReference>
<protein>
    <submittedName>
        <fullName evidence="2">Transgelin</fullName>
    </submittedName>
</protein>